<dbReference type="Gene3D" id="2.30.39.10">
    <property type="entry name" value="Alpha-1-antitrypsin, domain 1"/>
    <property type="match status" value="1"/>
</dbReference>
<dbReference type="Pfam" id="PF00079">
    <property type="entry name" value="Serpin"/>
    <property type="match status" value="1"/>
</dbReference>
<dbReference type="InterPro" id="IPR023796">
    <property type="entry name" value="Serpin_dom"/>
</dbReference>
<organism evidence="3 4">
    <name type="scientific">Amycolatopsis marina</name>
    <dbReference type="NCBI Taxonomy" id="490629"/>
    <lineage>
        <taxon>Bacteria</taxon>
        <taxon>Bacillati</taxon>
        <taxon>Actinomycetota</taxon>
        <taxon>Actinomycetes</taxon>
        <taxon>Pseudonocardiales</taxon>
        <taxon>Pseudonocardiaceae</taxon>
        <taxon>Amycolatopsis</taxon>
    </lineage>
</organism>
<dbReference type="InterPro" id="IPR023795">
    <property type="entry name" value="Serpin_CS"/>
</dbReference>
<protein>
    <submittedName>
        <fullName evidence="3">Serpin B</fullName>
    </submittedName>
</protein>
<sequence length="372" mass="39749">MADSESEHAHLEFALALHRELAAPDADTCFSPYSAAVALSLVAKGARGETADELSALLAGTGTDAGVQDQLLLDAAALRAPSASEEEPELAVANTLWAWDKLPVEDDFREELSRWNGGSVASAPFADDPEAARKLINESVSETTRELIPELLLPGSVTPDTVAALVNALYLRTGWSFPFQKSETVDAPFRAPGGPRQVPTMHQSERFSYAAAHGWQLVALPAAGGAQALVLLPDGDLVEQESTLDADTLLELMSGAREALVHLALPRVSVDVRSDLTAVLRALGVRRMFQPDADLGGLSADPRLLVSDVVHQAVLRMDEEGLEGAAATAVMMRLVMMPAGDPVTVRVDRPFLLLVRHVETGAIYFLARVVRP</sequence>
<dbReference type="SMART" id="SM00093">
    <property type="entry name" value="SERPIN"/>
    <property type="match status" value="1"/>
</dbReference>
<comment type="similarity">
    <text evidence="1">Belongs to the serpin family.</text>
</comment>
<dbReference type="Gene3D" id="3.30.497.10">
    <property type="entry name" value="Antithrombin, subunit I, domain 2"/>
    <property type="match status" value="1"/>
</dbReference>
<evidence type="ECO:0000313" key="4">
    <source>
        <dbReference type="Proteomes" id="UP000243799"/>
    </source>
</evidence>
<dbReference type="Proteomes" id="UP000243799">
    <property type="component" value="Unassembled WGS sequence"/>
</dbReference>
<dbReference type="InterPro" id="IPR000215">
    <property type="entry name" value="Serpin_fam"/>
</dbReference>
<feature type="domain" description="Serpin" evidence="2">
    <location>
        <begin position="15"/>
        <end position="372"/>
    </location>
</feature>
<keyword evidence="4" id="KW-1185">Reference proteome</keyword>
<dbReference type="InterPro" id="IPR042185">
    <property type="entry name" value="Serpin_sf_2"/>
</dbReference>
<name>A0A1I0ZVW6_9PSEU</name>
<dbReference type="CDD" id="cd19590">
    <property type="entry name" value="serpin_thermopin-like"/>
    <property type="match status" value="1"/>
</dbReference>
<dbReference type="GO" id="GO:0004867">
    <property type="term" value="F:serine-type endopeptidase inhibitor activity"/>
    <property type="evidence" value="ECO:0007669"/>
    <property type="project" value="InterPro"/>
</dbReference>
<accession>A0A1I0ZVW6</accession>
<dbReference type="AlphaFoldDB" id="A0A1I0ZVW6"/>
<dbReference type="GO" id="GO:0005615">
    <property type="term" value="C:extracellular space"/>
    <property type="evidence" value="ECO:0007669"/>
    <property type="project" value="InterPro"/>
</dbReference>
<reference evidence="4" key="1">
    <citation type="submission" date="2016-10" db="EMBL/GenBank/DDBJ databases">
        <authorList>
            <person name="Varghese N."/>
            <person name="Submissions S."/>
        </authorList>
    </citation>
    <scope>NUCLEOTIDE SEQUENCE [LARGE SCALE GENOMIC DNA]</scope>
    <source>
        <strain evidence="4">CGMCC 4.3568</strain>
    </source>
</reference>
<dbReference type="PANTHER" id="PTHR11461:SF211">
    <property type="entry name" value="GH10112P-RELATED"/>
    <property type="match status" value="1"/>
</dbReference>
<dbReference type="OrthoDB" id="9764871at2"/>
<dbReference type="InterPro" id="IPR042178">
    <property type="entry name" value="Serpin_sf_1"/>
</dbReference>
<dbReference type="SUPFAM" id="SSF56574">
    <property type="entry name" value="Serpins"/>
    <property type="match status" value="1"/>
</dbReference>
<dbReference type="PANTHER" id="PTHR11461">
    <property type="entry name" value="SERINE PROTEASE INHIBITOR, SERPIN"/>
    <property type="match status" value="1"/>
</dbReference>
<dbReference type="InterPro" id="IPR036186">
    <property type="entry name" value="Serpin_sf"/>
</dbReference>
<dbReference type="RefSeq" id="WP_091673613.1">
    <property type="nucleotide sequence ID" value="NZ_FOKG01000007.1"/>
</dbReference>
<dbReference type="EMBL" id="FOKG01000007">
    <property type="protein sequence ID" value="SFB28428.1"/>
    <property type="molecule type" value="Genomic_DNA"/>
</dbReference>
<evidence type="ECO:0000259" key="2">
    <source>
        <dbReference type="SMART" id="SM00093"/>
    </source>
</evidence>
<dbReference type="PROSITE" id="PS00284">
    <property type="entry name" value="SERPIN"/>
    <property type="match status" value="1"/>
</dbReference>
<dbReference type="STRING" id="490629.SAMN05216266_107237"/>
<evidence type="ECO:0000313" key="3">
    <source>
        <dbReference type="EMBL" id="SFB28428.1"/>
    </source>
</evidence>
<evidence type="ECO:0000256" key="1">
    <source>
        <dbReference type="RuleBase" id="RU000411"/>
    </source>
</evidence>
<proteinExistence type="inferred from homology"/>
<gene>
    <name evidence="3" type="ORF">SAMN05216266_107237</name>
</gene>